<evidence type="ECO:0000256" key="7">
    <source>
        <dbReference type="ARBA" id="ARBA00022692"/>
    </source>
</evidence>
<evidence type="ECO:0000256" key="11">
    <source>
        <dbReference type="ARBA" id="ARBA00044743"/>
    </source>
</evidence>
<keyword evidence="16" id="KW-1185">Reference proteome</keyword>
<accession>A0A4P9WEB4</accession>
<evidence type="ECO:0000256" key="13">
    <source>
        <dbReference type="ARBA" id="ARBA00093457"/>
    </source>
</evidence>
<evidence type="ECO:0000256" key="14">
    <source>
        <dbReference type="RuleBase" id="RU364047"/>
    </source>
</evidence>
<evidence type="ECO:0000256" key="3">
    <source>
        <dbReference type="ARBA" id="ARBA00011964"/>
    </source>
</evidence>
<feature type="non-terminal residue" evidence="15">
    <location>
        <position position="323"/>
    </location>
</feature>
<evidence type="ECO:0000256" key="1">
    <source>
        <dbReference type="ARBA" id="ARBA00004477"/>
    </source>
</evidence>
<dbReference type="Pfam" id="PF05208">
    <property type="entry name" value="ALG3"/>
    <property type="match status" value="1"/>
</dbReference>
<dbReference type="PANTHER" id="PTHR12646">
    <property type="entry name" value="NOT56 - RELATED"/>
    <property type="match status" value="1"/>
</dbReference>
<feature type="transmembrane region" description="Helical" evidence="14">
    <location>
        <begin position="189"/>
        <end position="209"/>
    </location>
</feature>
<evidence type="ECO:0000256" key="8">
    <source>
        <dbReference type="ARBA" id="ARBA00022824"/>
    </source>
</evidence>
<evidence type="ECO:0000313" key="16">
    <source>
        <dbReference type="Proteomes" id="UP000269721"/>
    </source>
</evidence>
<sequence>YPAGFVYVYSALHELTSRGKDVLIAQYLFAGLHVLTLAVVYAVYWRSIAVPQYVIPLLSISKRVHSIYVLRLFNDPVAMLPLYLCILAMVSRRWTVASVLFSLALSIKMNILLFAPGFALLVFQSVGFVQALFNVIIVVLIQILLALPFLLHHPASYLHRAFDFSRAFLFKWTVNWRFVGAEVFSSRELALGLLALHALLLVAFGVRWCRPSGGIWKNLLAGFKKGLGKSSQTPLSADHVILVMFTSNLIGILCARSLHYQFFSWYWHTLPYLLWRTRIPVVGRLALLITIEVCWNVYPSTTASSLALLASHVVLLAGLMAGD</sequence>
<evidence type="ECO:0000256" key="2">
    <source>
        <dbReference type="ARBA" id="ARBA00004922"/>
    </source>
</evidence>
<dbReference type="AlphaFoldDB" id="A0A4P9WEB4"/>
<evidence type="ECO:0000256" key="5">
    <source>
        <dbReference type="ARBA" id="ARBA00022676"/>
    </source>
</evidence>
<evidence type="ECO:0000256" key="10">
    <source>
        <dbReference type="ARBA" id="ARBA00023136"/>
    </source>
</evidence>
<feature type="non-terminal residue" evidence="15">
    <location>
        <position position="1"/>
    </location>
</feature>
<reference evidence="16" key="1">
    <citation type="journal article" date="2018" name="Nat. Microbiol.">
        <title>Leveraging single-cell genomics to expand the fungal tree of life.</title>
        <authorList>
            <person name="Ahrendt S.R."/>
            <person name="Quandt C.A."/>
            <person name="Ciobanu D."/>
            <person name="Clum A."/>
            <person name="Salamov A."/>
            <person name="Andreopoulos B."/>
            <person name="Cheng J.F."/>
            <person name="Woyke T."/>
            <person name="Pelin A."/>
            <person name="Henrissat B."/>
            <person name="Reynolds N.K."/>
            <person name="Benny G.L."/>
            <person name="Smith M.E."/>
            <person name="James T.Y."/>
            <person name="Grigoriev I.V."/>
        </authorList>
    </citation>
    <scope>NUCLEOTIDE SEQUENCE [LARGE SCALE GENOMIC DNA]</scope>
</reference>
<dbReference type="OrthoDB" id="20028at2759"/>
<dbReference type="InterPro" id="IPR007873">
    <property type="entry name" value="Glycosyltransferase_ALG3"/>
</dbReference>
<dbReference type="EMBL" id="KZ995410">
    <property type="protein sequence ID" value="RKO90732.1"/>
    <property type="molecule type" value="Genomic_DNA"/>
</dbReference>
<name>A0A4P9WEB4_9FUNG</name>
<evidence type="ECO:0000256" key="4">
    <source>
        <dbReference type="ARBA" id="ARBA00015561"/>
    </source>
</evidence>
<comment type="similarity">
    <text evidence="13">Belongs to the glycosyltransferase ALG3 family.</text>
</comment>
<keyword evidence="9 14" id="KW-1133">Transmembrane helix</keyword>
<keyword evidence="8 14" id="KW-0256">Endoplasmic reticulum</keyword>
<feature type="transmembrane region" description="Helical" evidence="14">
    <location>
        <begin position="132"/>
        <end position="151"/>
    </location>
</feature>
<keyword evidence="10 14" id="KW-0472">Membrane</keyword>
<proteinExistence type="inferred from homology"/>
<comment type="subcellular location">
    <subcellularLocation>
        <location evidence="1 14">Endoplasmic reticulum membrane</location>
        <topology evidence="1 14">Multi-pass membrane protein</topology>
    </subcellularLocation>
</comment>
<dbReference type="Proteomes" id="UP000269721">
    <property type="component" value="Unassembled WGS sequence"/>
</dbReference>
<comment type="function">
    <text evidence="11 14">Dol-P-Man:Man(5)GlcNAc(2)-PP-Dol alpha-1,3-mannosyltransferase that operates in the biosynthetic pathway of dolichol-linked oligosaccharides, the glycan precursors employed in protein asparagine (N)-glycosylation. The assembly of dolichol-linked oligosaccharides begins on the cytosolic side of the endoplasmic reticulum membrane and finishes in its lumen. The sequential addition of sugars to dolichol pyrophosphate produces dolichol-linked oligosaccharides containing fourteen sugars, including two GlcNAcs, nine mannoses and three glucoses. Once assembled, the oligosaccharide is transferred from the lipid to nascent proteins by oligosaccharyltransferases. In the lumen of the endoplasmic reticulum, adds the first dolichyl beta-D-mannosyl phosphate derived mannose in an alpha-1,3 linkage to Man(5)GlcNAc(2)-PP-dolichol to produce Man(6)GlcNAc(2)-PP-dolichol.</text>
</comment>
<dbReference type="UniPathway" id="UPA00378"/>
<evidence type="ECO:0000256" key="9">
    <source>
        <dbReference type="ARBA" id="ARBA00022989"/>
    </source>
</evidence>
<keyword evidence="7 14" id="KW-0812">Transmembrane</keyword>
<feature type="transmembrane region" description="Helical" evidence="14">
    <location>
        <begin position="24"/>
        <end position="45"/>
    </location>
</feature>
<dbReference type="GO" id="GO:0052925">
    <property type="term" value="F:dol-P-Man:Man(5)GlcNAc(2)-PP-Dol alpha-1,3-mannosyltransferase activity"/>
    <property type="evidence" value="ECO:0007669"/>
    <property type="project" value="UniProtKB-EC"/>
</dbReference>
<gene>
    <name evidence="15" type="ORF">BDK51DRAFT_14390</name>
</gene>
<dbReference type="GO" id="GO:0005789">
    <property type="term" value="C:endoplasmic reticulum membrane"/>
    <property type="evidence" value="ECO:0007669"/>
    <property type="project" value="UniProtKB-SubCell"/>
</dbReference>
<keyword evidence="6 14" id="KW-0808">Transferase</keyword>
<organism evidence="15 16">
    <name type="scientific">Blyttiomyces helicus</name>
    <dbReference type="NCBI Taxonomy" id="388810"/>
    <lineage>
        <taxon>Eukaryota</taxon>
        <taxon>Fungi</taxon>
        <taxon>Fungi incertae sedis</taxon>
        <taxon>Chytridiomycota</taxon>
        <taxon>Chytridiomycota incertae sedis</taxon>
        <taxon>Chytridiomycetes</taxon>
        <taxon>Chytridiomycetes incertae sedis</taxon>
        <taxon>Blyttiomyces</taxon>
    </lineage>
</organism>
<protein>
    <recommendedName>
        <fullName evidence="4 14">Dol-P-Man:Man(5)GlcNAc(2)-PP-Dol alpha-1,3-mannosyltransferase</fullName>
        <ecNumber evidence="3 14">2.4.1.258</ecNumber>
    </recommendedName>
    <alternativeName>
        <fullName evidence="14">Dol-P-Man-dependent alpha(1-3)-mannosyltransferase</fullName>
    </alternativeName>
</protein>
<evidence type="ECO:0000313" key="15">
    <source>
        <dbReference type="EMBL" id="RKO90732.1"/>
    </source>
</evidence>
<keyword evidence="5 14" id="KW-0328">Glycosyltransferase</keyword>
<dbReference type="PANTHER" id="PTHR12646:SF0">
    <property type="entry name" value="DOL-P-MAN:MAN(5)GLCNAC(2)-PP-DOL ALPHA-1,3-MANNOSYLTRANSFERASE"/>
    <property type="match status" value="1"/>
</dbReference>
<evidence type="ECO:0000256" key="12">
    <source>
        <dbReference type="ARBA" id="ARBA00049506"/>
    </source>
</evidence>
<evidence type="ECO:0000256" key="6">
    <source>
        <dbReference type="ARBA" id="ARBA00022679"/>
    </source>
</evidence>
<feature type="transmembrane region" description="Helical" evidence="14">
    <location>
        <begin position="66"/>
        <end position="90"/>
    </location>
</feature>
<feature type="transmembrane region" description="Helical" evidence="14">
    <location>
        <begin position="96"/>
        <end position="123"/>
    </location>
</feature>
<comment type="pathway">
    <text evidence="2 14">Protein modification; protein glycosylation.</text>
</comment>
<comment type="catalytic activity">
    <reaction evidence="12 14">
        <text>an alpha-D-Man-(1-&gt;2)-alpha-D-Man-(1-&gt;2)-alpha-D-Man-(1-&gt;3)-[alpha-D-Man-(1-&gt;6)]-beta-D-Man-(1-&gt;4)-beta-D-GlcNAc-(1-&gt;4)-alpha-D-GlcNAc-diphospho-di-trans,poly-cis-dolichol + a di-trans,poly-cis-dolichyl beta-D-mannosyl phosphate = an alpha-D-Man-(1-&gt;2)-alpha-D-Man-(1-&gt;2)-alpha-D-Man-(1-&gt;3)-[alpha-D-Man-(1-&gt;3)-alpha-D-Man-(1-&gt;6)]-beta-D-Man-(1-&gt;4)-beta-D-GlcNAc-(1-&gt;4)-alpha-D-GlcNAc-diphospho-di-trans,poly-cis-dolichol + a di-trans,poly-cis-dolichyl phosphate + H(+)</text>
        <dbReference type="Rhea" id="RHEA:29527"/>
        <dbReference type="Rhea" id="RHEA-COMP:19498"/>
        <dbReference type="Rhea" id="RHEA-COMP:19501"/>
        <dbReference type="Rhea" id="RHEA-COMP:19516"/>
        <dbReference type="Rhea" id="RHEA-COMP:19517"/>
        <dbReference type="ChEBI" id="CHEBI:15378"/>
        <dbReference type="ChEBI" id="CHEBI:57683"/>
        <dbReference type="ChEBI" id="CHEBI:58211"/>
        <dbReference type="ChEBI" id="CHEBI:132515"/>
        <dbReference type="ChEBI" id="CHEBI:132516"/>
        <dbReference type="EC" id="2.4.1.258"/>
    </reaction>
    <physiologicalReaction direction="left-to-right" evidence="12 14">
        <dbReference type="Rhea" id="RHEA:29528"/>
    </physiologicalReaction>
</comment>
<dbReference type="EC" id="2.4.1.258" evidence="3 14"/>